<evidence type="ECO:0000313" key="4">
    <source>
        <dbReference type="Proteomes" id="UP000030653"/>
    </source>
</evidence>
<dbReference type="PROSITE" id="PS51391">
    <property type="entry name" value="CID"/>
    <property type="match status" value="1"/>
</dbReference>
<dbReference type="InterPro" id="IPR008942">
    <property type="entry name" value="ENTH_VHS"/>
</dbReference>
<evidence type="ECO:0000313" key="3">
    <source>
        <dbReference type="EMBL" id="EJU03895.1"/>
    </source>
</evidence>
<dbReference type="SUPFAM" id="SSF48464">
    <property type="entry name" value="ENTH/VHS domain"/>
    <property type="match status" value="1"/>
</dbReference>
<sequence length="696" mass="74580">MADLQEFEKVLKDVVNAKRLSASRINTLTELCLKLIENDVQLVSLLYRTHKSLPSSQKVFSLYAFDALARAARHAVVKNKITVDPMGTKGNCATFLNKVEGVLDSLISDMLSSGGKEQREKTKKIVDIWTSNNTFSKEVLIGLSAKVKAAEDKATARASIVPQSTTPPGAPVANAAQAAGVQQALLALLSQAAAAKSSTPPATTSAVVPPPAAPTPGLVIDAQRLLQQLAGQVQNQTQLVMPTVPAVMPSAVPAAPSPPPKPLPIYAPNLPPPPDQMAAQRALAVPQMSLTTDNSRFDSRPGGSRPPQWGDARERSPPPRDERDNGRRDDYGEDNRGRGRGRGRGSDRNGWDRRGGRGRDRSPPYGGRERSRSPPYRGPVNNRFDDRRPPPVNDGRIPRRDSPVRNRSPPHYRSPPPRDTGLMAQSMARKDEFGRDTRPGDDRTLNNASEGAQLPRSEFNPVGSKITSTSSPPSSSSVAPIPTVLDVPNRIGLDKFDWSTFNFGSPESWDALGKAFQVTNGHLPSQEEVMTIVMQSQMGGMMGNMMGMQTGGATGPGNDEFSNTATNGQSWQNGDNEGYRGGGRGGRGRGRGRGGRGGYGYGRGGGSGDNAEYGGYQGHQASFDSNYGGGWGNGAQKWNNGDQAWAGDDESNGYVIQPSAPVTVSNQTDEDTSPLMKKQGGQMVKIGDRWQWVPGS</sequence>
<dbReference type="HOGENOM" id="CLU_018327_1_0_1"/>
<proteinExistence type="predicted"/>
<keyword evidence="4" id="KW-1185">Reference proteome</keyword>
<evidence type="ECO:0000256" key="1">
    <source>
        <dbReference type="SAM" id="MobiDB-lite"/>
    </source>
</evidence>
<gene>
    <name evidence="3" type="ORF">DACRYDRAFT_21301</name>
</gene>
<feature type="region of interest" description="Disordered" evidence="1">
    <location>
        <begin position="552"/>
        <end position="603"/>
    </location>
</feature>
<feature type="compositionally biased region" description="Basic and acidic residues" evidence="1">
    <location>
        <begin position="428"/>
        <end position="444"/>
    </location>
</feature>
<feature type="region of interest" description="Disordered" evidence="1">
    <location>
        <begin position="291"/>
        <end position="482"/>
    </location>
</feature>
<feature type="region of interest" description="Disordered" evidence="1">
    <location>
        <begin position="252"/>
        <end position="276"/>
    </location>
</feature>
<feature type="compositionally biased region" description="Low complexity" evidence="1">
    <location>
        <begin position="467"/>
        <end position="477"/>
    </location>
</feature>
<name>M5G6R2_DACPD</name>
<dbReference type="Proteomes" id="UP000030653">
    <property type="component" value="Unassembled WGS sequence"/>
</dbReference>
<dbReference type="RefSeq" id="XP_040630789.1">
    <property type="nucleotide sequence ID" value="XM_040772330.1"/>
</dbReference>
<dbReference type="OrthoDB" id="79367at2759"/>
<feature type="compositionally biased region" description="Basic and acidic residues" evidence="1">
    <location>
        <begin position="311"/>
        <end position="337"/>
    </location>
</feature>
<dbReference type="STRING" id="1858805.M5G6R2"/>
<accession>M5G6R2</accession>
<dbReference type="AlphaFoldDB" id="M5G6R2"/>
<dbReference type="SMART" id="SM00582">
    <property type="entry name" value="RPR"/>
    <property type="match status" value="1"/>
</dbReference>
<dbReference type="EMBL" id="JH795859">
    <property type="protein sequence ID" value="EJU03895.1"/>
    <property type="molecule type" value="Genomic_DNA"/>
</dbReference>
<feature type="compositionally biased region" description="Basic and acidic residues" evidence="1">
    <location>
        <begin position="344"/>
        <end position="372"/>
    </location>
</feature>
<feature type="region of interest" description="Disordered" evidence="1">
    <location>
        <begin position="660"/>
        <end position="681"/>
    </location>
</feature>
<dbReference type="OMA" id="EAWQNST"/>
<organism evidence="3 4">
    <name type="scientific">Dacryopinax primogenitus (strain DJM 731)</name>
    <name type="common">Brown rot fungus</name>
    <dbReference type="NCBI Taxonomy" id="1858805"/>
    <lineage>
        <taxon>Eukaryota</taxon>
        <taxon>Fungi</taxon>
        <taxon>Dikarya</taxon>
        <taxon>Basidiomycota</taxon>
        <taxon>Agaricomycotina</taxon>
        <taxon>Dacrymycetes</taxon>
        <taxon>Dacrymycetales</taxon>
        <taxon>Dacrymycetaceae</taxon>
        <taxon>Dacryopinax</taxon>
    </lineage>
</organism>
<dbReference type="GeneID" id="63687392"/>
<dbReference type="InterPro" id="IPR006569">
    <property type="entry name" value="CID_dom"/>
</dbReference>
<feature type="compositionally biased region" description="Polar residues" evidence="1">
    <location>
        <begin position="560"/>
        <end position="575"/>
    </location>
</feature>
<dbReference type="Gene3D" id="1.25.40.90">
    <property type="match status" value="1"/>
</dbReference>
<dbReference type="Pfam" id="PF04818">
    <property type="entry name" value="CID"/>
    <property type="match status" value="1"/>
</dbReference>
<feature type="domain" description="CID" evidence="2">
    <location>
        <begin position="1"/>
        <end position="151"/>
    </location>
</feature>
<reference evidence="3 4" key="1">
    <citation type="journal article" date="2012" name="Science">
        <title>The Paleozoic origin of enzymatic lignin decomposition reconstructed from 31 fungal genomes.</title>
        <authorList>
            <person name="Floudas D."/>
            <person name="Binder M."/>
            <person name="Riley R."/>
            <person name="Barry K."/>
            <person name="Blanchette R.A."/>
            <person name="Henrissat B."/>
            <person name="Martinez A.T."/>
            <person name="Otillar R."/>
            <person name="Spatafora J.W."/>
            <person name="Yadav J.S."/>
            <person name="Aerts A."/>
            <person name="Benoit I."/>
            <person name="Boyd A."/>
            <person name="Carlson A."/>
            <person name="Copeland A."/>
            <person name="Coutinho P.M."/>
            <person name="de Vries R.P."/>
            <person name="Ferreira P."/>
            <person name="Findley K."/>
            <person name="Foster B."/>
            <person name="Gaskell J."/>
            <person name="Glotzer D."/>
            <person name="Gorecki P."/>
            <person name="Heitman J."/>
            <person name="Hesse C."/>
            <person name="Hori C."/>
            <person name="Igarashi K."/>
            <person name="Jurgens J.A."/>
            <person name="Kallen N."/>
            <person name="Kersten P."/>
            <person name="Kohler A."/>
            <person name="Kuees U."/>
            <person name="Kumar T.K.A."/>
            <person name="Kuo A."/>
            <person name="LaButti K."/>
            <person name="Larrondo L.F."/>
            <person name="Lindquist E."/>
            <person name="Ling A."/>
            <person name="Lombard V."/>
            <person name="Lucas S."/>
            <person name="Lundell T."/>
            <person name="Martin R."/>
            <person name="McLaughlin D.J."/>
            <person name="Morgenstern I."/>
            <person name="Morin E."/>
            <person name="Murat C."/>
            <person name="Nagy L.G."/>
            <person name="Nolan M."/>
            <person name="Ohm R.A."/>
            <person name="Patyshakuliyeva A."/>
            <person name="Rokas A."/>
            <person name="Ruiz-Duenas F.J."/>
            <person name="Sabat G."/>
            <person name="Salamov A."/>
            <person name="Samejima M."/>
            <person name="Schmutz J."/>
            <person name="Slot J.C."/>
            <person name="St John F."/>
            <person name="Stenlid J."/>
            <person name="Sun H."/>
            <person name="Sun S."/>
            <person name="Syed K."/>
            <person name="Tsang A."/>
            <person name="Wiebenga A."/>
            <person name="Young D."/>
            <person name="Pisabarro A."/>
            <person name="Eastwood D.C."/>
            <person name="Martin F."/>
            <person name="Cullen D."/>
            <person name="Grigoriev I.V."/>
            <person name="Hibbett D.S."/>
        </authorList>
    </citation>
    <scope>NUCLEOTIDE SEQUENCE [LARGE SCALE GENOMIC DNA]</scope>
    <source>
        <strain evidence="3 4">DJM-731 SS1</strain>
    </source>
</reference>
<protein>
    <recommendedName>
        <fullName evidence="2">CID domain-containing protein</fullName>
    </recommendedName>
</protein>
<evidence type="ECO:0000259" key="2">
    <source>
        <dbReference type="PROSITE" id="PS51391"/>
    </source>
</evidence>
<feature type="compositionally biased region" description="Pro residues" evidence="1">
    <location>
        <begin position="255"/>
        <end position="275"/>
    </location>
</feature>